<keyword evidence="1" id="KW-0472">Membrane</keyword>
<dbReference type="EMBL" id="JAYLLN010000039">
    <property type="protein sequence ID" value="MEI5985963.1"/>
    <property type="molecule type" value="Genomic_DNA"/>
</dbReference>
<protein>
    <recommendedName>
        <fullName evidence="4">YcxB family protein</fullName>
    </recommendedName>
</protein>
<comment type="caution">
    <text evidence="2">The sequence shown here is derived from an EMBL/GenBank/DDBJ whole genome shotgun (WGS) entry which is preliminary data.</text>
</comment>
<organism evidence="2 3">
    <name type="scientific">Sphingobacterium tenebrionis</name>
    <dbReference type="NCBI Taxonomy" id="3111775"/>
    <lineage>
        <taxon>Bacteria</taxon>
        <taxon>Pseudomonadati</taxon>
        <taxon>Bacteroidota</taxon>
        <taxon>Sphingobacteriia</taxon>
        <taxon>Sphingobacteriales</taxon>
        <taxon>Sphingobacteriaceae</taxon>
        <taxon>Sphingobacterium</taxon>
    </lineage>
</organism>
<reference evidence="2 3" key="1">
    <citation type="submission" date="2024-01" db="EMBL/GenBank/DDBJ databases">
        <title>Sphingobacterium tenebrionis sp. nov., a novel endophyte isolated from tenebrio molitor intestines.</title>
        <authorList>
            <person name="Zhang C."/>
        </authorList>
    </citation>
    <scope>NUCLEOTIDE SEQUENCE [LARGE SCALE GENOMIC DNA]</scope>
    <source>
        <strain evidence="2 3">PU5-4</strain>
    </source>
</reference>
<name>A0ABU8I8S1_9SPHI</name>
<evidence type="ECO:0008006" key="4">
    <source>
        <dbReference type="Google" id="ProtNLM"/>
    </source>
</evidence>
<keyword evidence="1" id="KW-0812">Transmembrane</keyword>
<evidence type="ECO:0000313" key="3">
    <source>
        <dbReference type="Proteomes" id="UP001363035"/>
    </source>
</evidence>
<dbReference type="Proteomes" id="UP001363035">
    <property type="component" value="Unassembled WGS sequence"/>
</dbReference>
<proteinExistence type="predicted"/>
<evidence type="ECO:0000256" key="1">
    <source>
        <dbReference type="SAM" id="Phobius"/>
    </source>
</evidence>
<gene>
    <name evidence="2" type="ORF">VJ786_13745</name>
</gene>
<accession>A0ABU8I8S1</accession>
<feature type="transmembrane region" description="Helical" evidence="1">
    <location>
        <begin position="12"/>
        <end position="30"/>
    </location>
</feature>
<evidence type="ECO:0000313" key="2">
    <source>
        <dbReference type="EMBL" id="MEI5985963.1"/>
    </source>
</evidence>
<keyword evidence="1" id="KW-1133">Transmembrane helix</keyword>
<dbReference type="RefSeq" id="WP_336557911.1">
    <property type="nucleotide sequence ID" value="NZ_JAYLLN010000039.1"/>
</dbReference>
<keyword evidence="3" id="KW-1185">Reference proteome</keyword>
<feature type="transmembrane region" description="Helical" evidence="1">
    <location>
        <begin position="36"/>
        <end position="54"/>
    </location>
</feature>
<sequence>MIFHIHTLHRGRFIWILLGCLFAAGFLLSYVQVSEIVKILILLFCIPVILFLAVKISLQPSTWVLQTDRLHIDKAGKVYEVSYENLAYIKNHLRSGGNLIAIYKNQKGTPIRIWRNKLFVKNDDFDAMMQEFRNRQIEIVIG</sequence>